<feature type="region of interest" description="Disordered" evidence="2">
    <location>
        <begin position="245"/>
        <end position="272"/>
    </location>
</feature>
<name>A0AB39BCZ9_9MICO</name>
<feature type="compositionally biased region" description="Low complexity" evidence="2">
    <location>
        <begin position="261"/>
        <end position="271"/>
    </location>
</feature>
<evidence type="ECO:0000259" key="3">
    <source>
        <dbReference type="PROSITE" id="PS50006"/>
    </source>
</evidence>
<sequence>MGSLRFVPARAADPASWALLASWPALVLLPSTTAPGVVDAVWHAVADEAGGAPSLETIVSAIPLRGDHAVESFAVVLLAPDGVGTATAVVRGSASVDLHSVGGARRFGSAGVQPWALAEFPAVTAVALGRLAPVPESVLRPPPGGRRFERGVVEVSSVVWAADPEPWESCTGAADVSDTVVGAPRATRTDDDATDETAHAAQTAQAVEAADDTPEPAPPPLFVLSVNGGPAHPLDGAVVIGRRPAQRPSEALRDSPSDARPPTVVTVPSPSGEVSARHVEIARSGRTVVITDLRSTNGTRVTLPDGTTLRLRQGDSAVATRSAIVEIGDGNVIHISSPVPSSPGTSV</sequence>
<dbReference type="PROSITE" id="PS50006">
    <property type="entry name" value="FHA_DOMAIN"/>
    <property type="match status" value="1"/>
</dbReference>
<feature type="region of interest" description="Disordered" evidence="2">
    <location>
        <begin position="185"/>
        <end position="218"/>
    </location>
</feature>
<dbReference type="EMBL" id="CP162511">
    <property type="protein sequence ID" value="XDI04011.1"/>
    <property type="molecule type" value="Genomic_DNA"/>
</dbReference>
<proteinExistence type="predicted"/>
<dbReference type="SUPFAM" id="SSF49879">
    <property type="entry name" value="SMAD/FHA domain"/>
    <property type="match status" value="1"/>
</dbReference>
<organism evidence="4">
    <name type="scientific">Herbiconiux sp. A18JL235</name>
    <dbReference type="NCBI Taxonomy" id="3152363"/>
    <lineage>
        <taxon>Bacteria</taxon>
        <taxon>Bacillati</taxon>
        <taxon>Actinomycetota</taxon>
        <taxon>Actinomycetes</taxon>
        <taxon>Micrococcales</taxon>
        <taxon>Microbacteriaceae</taxon>
        <taxon>Herbiconiux</taxon>
    </lineage>
</organism>
<evidence type="ECO:0000256" key="2">
    <source>
        <dbReference type="SAM" id="MobiDB-lite"/>
    </source>
</evidence>
<feature type="domain" description="FHA" evidence="3">
    <location>
        <begin position="238"/>
        <end position="302"/>
    </location>
</feature>
<dbReference type="AlphaFoldDB" id="A0AB39BCZ9"/>
<reference evidence="4" key="1">
    <citation type="submission" date="2024-05" db="EMBL/GenBank/DDBJ databases">
        <title>Herbiconiux sp. A18JL235.</title>
        <authorList>
            <person name="Zhang G."/>
        </authorList>
    </citation>
    <scope>NUCLEOTIDE SEQUENCE</scope>
    <source>
        <strain evidence="4">A18JL235</strain>
    </source>
</reference>
<feature type="compositionally biased region" description="Low complexity" evidence="2">
    <location>
        <begin position="199"/>
        <end position="208"/>
    </location>
</feature>
<keyword evidence="1" id="KW-0597">Phosphoprotein</keyword>
<dbReference type="RefSeq" id="WP_368496424.1">
    <property type="nucleotide sequence ID" value="NZ_CP162511.1"/>
</dbReference>
<dbReference type="InterPro" id="IPR000253">
    <property type="entry name" value="FHA_dom"/>
</dbReference>
<protein>
    <submittedName>
        <fullName evidence="4">FHA domain-containing protein</fullName>
    </submittedName>
</protein>
<dbReference type="Pfam" id="PF00498">
    <property type="entry name" value="FHA"/>
    <property type="match status" value="1"/>
</dbReference>
<gene>
    <name evidence="4" type="ORF">ABFY20_11710</name>
</gene>
<dbReference type="InterPro" id="IPR008984">
    <property type="entry name" value="SMAD_FHA_dom_sf"/>
</dbReference>
<accession>A0AB39BCZ9</accession>
<evidence type="ECO:0000313" key="4">
    <source>
        <dbReference type="EMBL" id="XDI04011.1"/>
    </source>
</evidence>
<dbReference type="Gene3D" id="2.60.200.20">
    <property type="match status" value="1"/>
</dbReference>
<dbReference type="CDD" id="cd00060">
    <property type="entry name" value="FHA"/>
    <property type="match status" value="1"/>
</dbReference>
<evidence type="ECO:0000256" key="1">
    <source>
        <dbReference type="ARBA" id="ARBA00022553"/>
    </source>
</evidence>